<dbReference type="GO" id="GO:0007156">
    <property type="term" value="P:homophilic cell adhesion via plasma membrane adhesion molecules"/>
    <property type="evidence" value="ECO:0007669"/>
    <property type="project" value="InterPro"/>
</dbReference>
<evidence type="ECO:0000256" key="3">
    <source>
        <dbReference type="ARBA" id="ARBA00022692"/>
    </source>
</evidence>
<sequence>ANIKLISMLLFLAISEARPSAGLQPKIRQKREWIVPPRKLKENVNYMDLEYIAKIRSDEETRTTIRYSLTGPGADQPPFRLFSVGSENGLVKIHGVLDREKMPTYHLRGVAKFLNGSYAEKDIDLRIVVLDENDCAPVFTTQTSGAVHERTARGTGNIHRNAC</sequence>
<feature type="chain" id="PRO_5040982480" evidence="11">
    <location>
        <begin position="18"/>
        <end position="163"/>
    </location>
</feature>
<reference evidence="13" key="1">
    <citation type="submission" date="2021-02" db="EMBL/GenBank/DDBJ databases">
        <title>Comparative genomics reveals that relaxation of natural selection precedes convergent phenotypic evolution of cavefish.</title>
        <authorList>
            <person name="Peng Z."/>
        </authorList>
    </citation>
    <scope>NUCLEOTIDE SEQUENCE</scope>
    <source>
        <tissue evidence="13">Muscle</tissue>
    </source>
</reference>
<keyword evidence="3" id="KW-0812">Transmembrane</keyword>
<evidence type="ECO:0000256" key="10">
    <source>
        <dbReference type="PROSITE-ProRule" id="PRU00043"/>
    </source>
</evidence>
<evidence type="ECO:0000256" key="9">
    <source>
        <dbReference type="ARBA" id="ARBA00023180"/>
    </source>
</evidence>
<dbReference type="SMART" id="SM00112">
    <property type="entry name" value="CA"/>
    <property type="match status" value="1"/>
</dbReference>
<proteinExistence type="predicted"/>
<keyword evidence="14" id="KW-1185">Reference proteome</keyword>
<keyword evidence="5 10" id="KW-0106">Calcium</keyword>
<feature type="non-terminal residue" evidence="13">
    <location>
        <position position="163"/>
    </location>
</feature>
<comment type="subcellular location">
    <subcellularLocation>
        <location evidence="1">Cell membrane</location>
    </subcellularLocation>
</comment>
<dbReference type="InterPro" id="IPR050971">
    <property type="entry name" value="Cadherin-domain_protein"/>
</dbReference>
<comment type="caution">
    <text evidence="13">The sequence shown here is derived from an EMBL/GenBank/DDBJ whole genome shotgun (WGS) entry which is preliminary data.</text>
</comment>
<organism evidence="13 14">
    <name type="scientific">Triplophysa rosa</name>
    <name type="common">Cave loach</name>
    <dbReference type="NCBI Taxonomy" id="992332"/>
    <lineage>
        <taxon>Eukaryota</taxon>
        <taxon>Metazoa</taxon>
        <taxon>Chordata</taxon>
        <taxon>Craniata</taxon>
        <taxon>Vertebrata</taxon>
        <taxon>Euteleostomi</taxon>
        <taxon>Actinopterygii</taxon>
        <taxon>Neopterygii</taxon>
        <taxon>Teleostei</taxon>
        <taxon>Ostariophysi</taxon>
        <taxon>Cypriniformes</taxon>
        <taxon>Nemacheilidae</taxon>
        <taxon>Triplophysa</taxon>
    </lineage>
</organism>
<feature type="domain" description="Cadherin" evidence="12">
    <location>
        <begin position="58"/>
        <end position="139"/>
    </location>
</feature>
<evidence type="ECO:0000313" key="13">
    <source>
        <dbReference type="EMBL" id="KAI7790110.1"/>
    </source>
</evidence>
<evidence type="ECO:0000313" key="14">
    <source>
        <dbReference type="Proteomes" id="UP001059041"/>
    </source>
</evidence>
<evidence type="ECO:0000256" key="8">
    <source>
        <dbReference type="ARBA" id="ARBA00023136"/>
    </source>
</evidence>
<keyword evidence="9" id="KW-0325">Glycoprotein</keyword>
<dbReference type="EMBL" id="JAFHDT010000238">
    <property type="protein sequence ID" value="KAI7790110.1"/>
    <property type="molecule type" value="Genomic_DNA"/>
</dbReference>
<accession>A0A9W7W8J5</accession>
<evidence type="ECO:0000256" key="7">
    <source>
        <dbReference type="ARBA" id="ARBA00022989"/>
    </source>
</evidence>
<keyword evidence="4" id="KW-0677">Repeat</keyword>
<evidence type="ECO:0000256" key="4">
    <source>
        <dbReference type="ARBA" id="ARBA00022737"/>
    </source>
</evidence>
<evidence type="ECO:0000256" key="1">
    <source>
        <dbReference type="ARBA" id="ARBA00004236"/>
    </source>
</evidence>
<dbReference type="InterPro" id="IPR002126">
    <property type="entry name" value="Cadherin-like_dom"/>
</dbReference>
<dbReference type="PANTHER" id="PTHR24025:SF1">
    <property type="entry name" value="DESMOGLEIN-2"/>
    <property type="match status" value="1"/>
</dbReference>
<keyword evidence="8" id="KW-0472">Membrane</keyword>
<dbReference type="FunFam" id="2.60.40.60:FF:000011">
    <property type="entry name" value="Cadherin 1"/>
    <property type="match status" value="1"/>
</dbReference>
<keyword evidence="2" id="KW-1003">Cell membrane</keyword>
<dbReference type="PANTHER" id="PTHR24025">
    <property type="entry name" value="DESMOGLEIN FAMILY MEMBER"/>
    <property type="match status" value="1"/>
</dbReference>
<keyword evidence="11" id="KW-0732">Signal</keyword>
<dbReference type="GO" id="GO:0005886">
    <property type="term" value="C:plasma membrane"/>
    <property type="evidence" value="ECO:0007669"/>
    <property type="project" value="UniProtKB-SubCell"/>
</dbReference>
<evidence type="ECO:0000256" key="11">
    <source>
        <dbReference type="SAM" id="SignalP"/>
    </source>
</evidence>
<dbReference type="SUPFAM" id="SSF49313">
    <property type="entry name" value="Cadherin-like"/>
    <property type="match status" value="1"/>
</dbReference>
<dbReference type="Pfam" id="PF00028">
    <property type="entry name" value="Cadherin"/>
    <property type="match status" value="1"/>
</dbReference>
<dbReference type="PROSITE" id="PS50268">
    <property type="entry name" value="CADHERIN_2"/>
    <property type="match status" value="1"/>
</dbReference>
<evidence type="ECO:0000256" key="2">
    <source>
        <dbReference type="ARBA" id="ARBA00022475"/>
    </source>
</evidence>
<keyword evidence="7" id="KW-1133">Transmembrane helix</keyword>
<dbReference type="CDD" id="cd11304">
    <property type="entry name" value="Cadherin_repeat"/>
    <property type="match status" value="1"/>
</dbReference>
<evidence type="ECO:0000256" key="6">
    <source>
        <dbReference type="ARBA" id="ARBA00022889"/>
    </source>
</evidence>
<gene>
    <name evidence="13" type="ORF">IRJ41_024641</name>
</gene>
<dbReference type="InterPro" id="IPR015919">
    <property type="entry name" value="Cadherin-like_sf"/>
</dbReference>
<keyword evidence="6" id="KW-0130">Cell adhesion</keyword>
<dbReference type="GO" id="GO:0005509">
    <property type="term" value="F:calcium ion binding"/>
    <property type="evidence" value="ECO:0007669"/>
    <property type="project" value="UniProtKB-UniRule"/>
</dbReference>
<dbReference type="PRINTS" id="PR00205">
    <property type="entry name" value="CADHERIN"/>
</dbReference>
<dbReference type="Gene3D" id="2.60.40.60">
    <property type="entry name" value="Cadherins"/>
    <property type="match status" value="1"/>
</dbReference>
<evidence type="ECO:0000256" key="5">
    <source>
        <dbReference type="ARBA" id="ARBA00022837"/>
    </source>
</evidence>
<dbReference type="GO" id="GO:0030057">
    <property type="term" value="C:desmosome"/>
    <property type="evidence" value="ECO:0007669"/>
    <property type="project" value="TreeGrafter"/>
</dbReference>
<name>A0A9W7W8J5_TRIRA</name>
<feature type="signal peptide" evidence="11">
    <location>
        <begin position="1"/>
        <end position="17"/>
    </location>
</feature>
<dbReference type="Proteomes" id="UP001059041">
    <property type="component" value="Unassembled WGS sequence"/>
</dbReference>
<protein>
    <submittedName>
        <fullName evidence="13">Desmoglein-2</fullName>
    </submittedName>
</protein>
<dbReference type="AlphaFoldDB" id="A0A9W7W8J5"/>
<evidence type="ECO:0000259" key="12">
    <source>
        <dbReference type="PROSITE" id="PS50268"/>
    </source>
</evidence>